<evidence type="ECO:0000313" key="1">
    <source>
        <dbReference type="EMBL" id="CCW17611.1"/>
    </source>
</evidence>
<reference evidence="1 2" key="1">
    <citation type="submission" date="2013-03" db="EMBL/GenBank/DDBJ databases">
        <authorList>
            <person name="Le V."/>
        </authorList>
    </citation>
    <scope>NUCLEOTIDE SEQUENCE [LARGE SCALE GENOMIC DNA]</scope>
    <source>
        <strain evidence="1 2">BiD32</strain>
    </source>
</reference>
<keyword evidence="2" id="KW-1185">Reference proteome</keyword>
<organism evidence="1 2">
    <name type="scientific">Sphingobium indicum BiD32</name>
    <dbReference type="NCBI Taxonomy" id="1301087"/>
    <lineage>
        <taxon>Bacteria</taxon>
        <taxon>Pseudomonadati</taxon>
        <taxon>Pseudomonadota</taxon>
        <taxon>Alphaproteobacteria</taxon>
        <taxon>Sphingomonadales</taxon>
        <taxon>Sphingomonadaceae</taxon>
        <taxon>Sphingobium</taxon>
    </lineage>
</organism>
<comment type="caution">
    <text evidence="1">The sequence shown here is derived from an EMBL/GenBank/DDBJ whole genome shotgun (WGS) entry which is preliminary data.</text>
</comment>
<reference evidence="2" key="2">
    <citation type="submission" date="2013-04" db="EMBL/GenBank/DDBJ databases">
        <title>Bisphenol A degrading Sphingobium sp. strain BiD32.</title>
        <authorList>
            <person name="Nielsen J.L."/>
            <person name="Zhou N.A."/>
            <person name="Kjeldal H."/>
        </authorList>
    </citation>
    <scope>NUCLEOTIDE SEQUENCE [LARGE SCALE GENOMIC DNA]</scope>
    <source>
        <strain evidence="2">BiD32</strain>
    </source>
</reference>
<accession>N1MKZ6</accession>
<dbReference type="Proteomes" id="UP000013201">
    <property type="component" value="Unassembled WGS sequence"/>
</dbReference>
<dbReference type="AlphaFoldDB" id="N1MKZ6"/>
<protein>
    <submittedName>
        <fullName evidence="1">Uncharacterized protein</fullName>
    </submittedName>
</protein>
<gene>
    <name evidence="1" type="ORF">EBBID32_19520</name>
</gene>
<name>N1MKZ6_9SPHN</name>
<dbReference type="EMBL" id="CAVK010000085">
    <property type="protein sequence ID" value="CCW17611.1"/>
    <property type="molecule type" value="Genomic_DNA"/>
</dbReference>
<sequence>MKAARFKAVSARRQAPTVMQSLAWPVWTNAPVPFIAKGRAAKTNMGKYNP</sequence>
<evidence type="ECO:0000313" key="2">
    <source>
        <dbReference type="Proteomes" id="UP000013201"/>
    </source>
</evidence>
<proteinExistence type="predicted"/>